<dbReference type="AlphaFoldDB" id="A0A5C5WV49"/>
<comment type="caution">
    <text evidence="3">The sequence shown here is derived from an EMBL/GenBank/DDBJ whole genome shotgun (WGS) entry which is preliminary data.</text>
</comment>
<accession>A0A5C5WV49</accession>
<dbReference type="GO" id="GO:0016787">
    <property type="term" value="F:hydrolase activity"/>
    <property type="evidence" value="ECO:0007669"/>
    <property type="project" value="InterPro"/>
</dbReference>
<proteinExistence type="predicted"/>
<evidence type="ECO:0000313" key="3">
    <source>
        <dbReference type="EMBL" id="TWT53845.1"/>
    </source>
</evidence>
<evidence type="ECO:0000313" key="4">
    <source>
        <dbReference type="Proteomes" id="UP000316598"/>
    </source>
</evidence>
<keyword evidence="4" id="KW-1185">Reference proteome</keyword>
<protein>
    <recommendedName>
        <fullName evidence="2">3-keto-alpha-glucoside-1,2-lyase/3-keto-2-hydroxy-glucal hydratase domain-containing protein</fullName>
    </recommendedName>
</protein>
<organism evidence="3 4">
    <name type="scientific">Rubripirellula amarantea</name>
    <dbReference type="NCBI Taxonomy" id="2527999"/>
    <lineage>
        <taxon>Bacteria</taxon>
        <taxon>Pseudomonadati</taxon>
        <taxon>Planctomycetota</taxon>
        <taxon>Planctomycetia</taxon>
        <taxon>Pirellulales</taxon>
        <taxon>Pirellulaceae</taxon>
        <taxon>Rubripirellula</taxon>
    </lineage>
</organism>
<dbReference type="RefSeq" id="WP_242631849.1">
    <property type="nucleotide sequence ID" value="NZ_SJPI01000001.1"/>
</dbReference>
<evidence type="ECO:0000256" key="1">
    <source>
        <dbReference type="SAM" id="SignalP"/>
    </source>
</evidence>
<dbReference type="Pfam" id="PF06439">
    <property type="entry name" value="3keto-disac_hyd"/>
    <property type="match status" value="1"/>
</dbReference>
<feature type="domain" description="3-keto-alpha-glucoside-1,2-lyase/3-keto-2-hydroxy-glucal hydratase" evidence="2">
    <location>
        <begin position="160"/>
        <end position="338"/>
    </location>
</feature>
<reference evidence="3 4" key="1">
    <citation type="submission" date="2019-02" db="EMBL/GenBank/DDBJ databases">
        <title>Deep-cultivation of Planctomycetes and their phenomic and genomic characterization uncovers novel biology.</title>
        <authorList>
            <person name="Wiegand S."/>
            <person name="Jogler M."/>
            <person name="Boedeker C."/>
            <person name="Pinto D."/>
            <person name="Vollmers J."/>
            <person name="Rivas-Marin E."/>
            <person name="Kohn T."/>
            <person name="Peeters S.H."/>
            <person name="Heuer A."/>
            <person name="Rast P."/>
            <person name="Oberbeckmann S."/>
            <person name="Bunk B."/>
            <person name="Jeske O."/>
            <person name="Meyerdierks A."/>
            <person name="Storesund J.E."/>
            <person name="Kallscheuer N."/>
            <person name="Luecker S."/>
            <person name="Lage O.M."/>
            <person name="Pohl T."/>
            <person name="Merkel B.J."/>
            <person name="Hornburger P."/>
            <person name="Mueller R.-W."/>
            <person name="Bruemmer F."/>
            <person name="Labrenz M."/>
            <person name="Spormann A.M."/>
            <person name="Op Den Camp H."/>
            <person name="Overmann J."/>
            <person name="Amann R."/>
            <person name="Jetten M.S.M."/>
            <person name="Mascher T."/>
            <person name="Medema M.H."/>
            <person name="Devos D.P."/>
            <person name="Kaster A.-K."/>
            <person name="Ovreas L."/>
            <person name="Rohde M."/>
            <person name="Galperin M.Y."/>
            <person name="Jogler C."/>
        </authorList>
    </citation>
    <scope>NUCLEOTIDE SEQUENCE [LARGE SCALE GENOMIC DNA]</scope>
    <source>
        <strain evidence="3 4">Pla22</strain>
    </source>
</reference>
<keyword evidence="1" id="KW-0732">Signal</keyword>
<gene>
    <name evidence="3" type="ORF">Pla22_14790</name>
</gene>
<dbReference type="EMBL" id="SJPI01000001">
    <property type="protein sequence ID" value="TWT53845.1"/>
    <property type="molecule type" value="Genomic_DNA"/>
</dbReference>
<dbReference type="Gene3D" id="2.60.120.560">
    <property type="entry name" value="Exo-inulinase, domain 1"/>
    <property type="match status" value="1"/>
</dbReference>
<evidence type="ECO:0000259" key="2">
    <source>
        <dbReference type="Pfam" id="PF06439"/>
    </source>
</evidence>
<feature type="chain" id="PRO_5022698057" description="3-keto-alpha-glucoside-1,2-lyase/3-keto-2-hydroxy-glucal hydratase domain-containing protein" evidence="1">
    <location>
        <begin position="26"/>
        <end position="347"/>
    </location>
</feature>
<feature type="signal peptide" evidence="1">
    <location>
        <begin position="1"/>
        <end position="25"/>
    </location>
</feature>
<name>A0A5C5WV49_9BACT</name>
<sequence length="347" mass="38110" precursor="true">MIHKLKTAFIFALTLFSGMSYSAKAQESPTVNTNVALGNWSLVLPNGAAGWMTIGQHEGALKAELWTVGMGRATDNVRYDGNTLTFYRKISVGAPEYAGGPPTGPKVNVKHIATIDGDRITVDMQWPNSAGDIEEQRFHGKRLRPLPPRPNLDQVQYGETIELFNGRDLTGWRLTNPSQMSGWKAEDGELVNTTPKLSFDPFSQYGNLRTDREFDDFNLILEFNVPKGGNSGVYLRGRYEAQVVDRDSPMQGIQGVGAIFSRMAPSTNAGKLGGQWQSYDITLVDRHVTVILNGTKVIDNQPIVGATNGALSADDEAPGPIYLQGDHTAVRYRNLYLRPVVRASGPR</sequence>
<dbReference type="InterPro" id="IPR010496">
    <property type="entry name" value="AL/BT2_dom"/>
</dbReference>
<dbReference type="Proteomes" id="UP000316598">
    <property type="component" value="Unassembled WGS sequence"/>
</dbReference>